<evidence type="ECO:0000313" key="6">
    <source>
        <dbReference type="EMBL" id="GMR38669.1"/>
    </source>
</evidence>
<dbReference type="AlphaFoldDB" id="A0AAN4ZFR8"/>
<comment type="subcellular location">
    <subcellularLocation>
        <location evidence="1">Membrane</location>
    </subcellularLocation>
</comment>
<gene>
    <name evidence="6" type="ORF">PMAYCL1PPCAC_08864</name>
</gene>
<feature type="transmembrane region" description="Helical" evidence="5">
    <location>
        <begin position="14"/>
        <end position="36"/>
    </location>
</feature>
<feature type="transmembrane region" description="Helical" evidence="5">
    <location>
        <begin position="111"/>
        <end position="133"/>
    </location>
</feature>
<evidence type="ECO:0000256" key="1">
    <source>
        <dbReference type="ARBA" id="ARBA00004370"/>
    </source>
</evidence>
<dbReference type="Pfam" id="PF10320">
    <property type="entry name" value="7TM_GPCR_Srsx"/>
    <property type="match status" value="1"/>
</dbReference>
<evidence type="ECO:0008006" key="8">
    <source>
        <dbReference type="Google" id="ProtNLM"/>
    </source>
</evidence>
<keyword evidence="2 5" id="KW-0812">Transmembrane</keyword>
<reference evidence="7" key="1">
    <citation type="submission" date="2022-10" db="EMBL/GenBank/DDBJ databases">
        <title>Genome assembly of Pristionchus species.</title>
        <authorList>
            <person name="Yoshida K."/>
            <person name="Sommer R.J."/>
        </authorList>
    </citation>
    <scope>NUCLEOTIDE SEQUENCE [LARGE SCALE GENOMIC DNA]</scope>
    <source>
        <strain evidence="7">RS5460</strain>
    </source>
</reference>
<feature type="non-terminal residue" evidence="6">
    <location>
        <position position="181"/>
    </location>
</feature>
<evidence type="ECO:0000256" key="3">
    <source>
        <dbReference type="ARBA" id="ARBA00022989"/>
    </source>
</evidence>
<accession>A0AAN4ZFR8</accession>
<dbReference type="SMART" id="SM01381">
    <property type="entry name" value="7TM_GPCR_Srsx"/>
    <property type="match status" value="1"/>
</dbReference>
<dbReference type="InterPro" id="IPR000276">
    <property type="entry name" value="GPCR_Rhodpsn"/>
</dbReference>
<comment type="caution">
    <text evidence="6">The sequence shown here is derived from an EMBL/GenBank/DDBJ whole genome shotgun (WGS) entry which is preliminary data.</text>
</comment>
<keyword evidence="3 5" id="KW-1133">Transmembrane helix</keyword>
<feature type="transmembrane region" description="Helical" evidence="5">
    <location>
        <begin position="153"/>
        <end position="176"/>
    </location>
</feature>
<evidence type="ECO:0000313" key="7">
    <source>
        <dbReference type="Proteomes" id="UP001328107"/>
    </source>
</evidence>
<dbReference type="GO" id="GO:0016020">
    <property type="term" value="C:membrane"/>
    <property type="evidence" value="ECO:0007669"/>
    <property type="project" value="UniProtKB-SubCell"/>
</dbReference>
<proteinExistence type="predicted"/>
<keyword evidence="7" id="KW-1185">Reference proteome</keyword>
<dbReference type="GO" id="GO:0004930">
    <property type="term" value="F:G protein-coupled receptor activity"/>
    <property type="evidence" value="ECO:0007669"/>
    <property type="project" value="InterPro"/>
</dbReference>
<dbReference type="InterPro" id="IPR047130">
    <property type="entry name" value="7TM_GPCR_Srsx_nematod"/>
</dbReference>
<evidence type="ECO:0000256" key="4">
    <source>
        <dbReference type="ARBA" id="ARBA00023136"/>
    </source>
</evidence>
<evidence type="ECO:0000256" key="2">
    <source>
        <dbReference type="ARBA" id="ARBA00022692"/>
    </source>
</evidence>
<dbReference type="Gene3D" id="1.20.1070.10">
    <property type="entry name" value="Rhodopsin 7-helix transmembrane proteins"/>
    <property type="match status" value="1"/>
</dbReference>
<dbReference type="EMBL" id="BTRK01000002">
    <property type="protein sequence ID" value="GMR38669.1"/>
    <property type="molecule type" value="Genomic_DNA"/>
</dbReference>
<dbReference type="PANTHER" id="PTHR23360">
    <property type="entry name" value="G-PROTEIN COUPLED RECEPTORS FAMILY 1 PROFILE DOMAIN-CONTAINING PROTEIN-RELATED"/>
    <property type="match status" value="1"/>
</dbReference>
<dbReference type="Proteomes" id="UP001328107">
    <property type="component" value="Unassembled WGS sequence"/>
</dbReference>
<evidence type="ECO:0000256" key="5">
    <source>
        <dbReference type="SAM" id="Phobius"/>
    </source>
</evidence>
<dbReference type="PANTHER" id="PTHR23360:SF5">
    <property type="entry name" value="G-PROTEIN COUPLED RECEPTORS FAMILY 1 PROFILE DOMAIN-CONTAINING PROTEIN"/>
    <property type="match status" value="1"/>
</dbReference>
<sequence length="181" mass="19406">MSQLSGTLWLVDKIVLSVCTVVAVLGSAANFCLFFVTLRSKSLRSNCHILIGLCAILDGFHQVGLLNQLPALLGNGEMGSFTCSLLQLLPELGLFRGCACVFFIGVERLMAVIQLLLIASYMTFGVYVMVAYFEHKSQVCAIPAPFHGDAGPIFGQSLCLLNLSTVLVYCAVALIISNKPG</sequence>
<name>A0AAN4ZFR8_9BILA</name>
<protein>
    <recommendedName>
        <fullName evidence="8">G protein-coupled receptor</fullName>
    </recommendedName>
</protein>
<dbReference type="SUPFAM" id="SSF81321">
    <property type="entry name" value="Family A G protein-coupled receptor-like"/>
    <property type="match status" value="1"/>
</dbReference>
<dbReference type="InterPro" id="IPR019424">
    <property type="entry name" value="7TM_GPCR_Srsx"/>
</dbReference>
<organism evidence="6 7">
    <name type="scientific">Pristionchus mayeri</name>
    <dbReference type="NCBI Taxonomy" id="1317129"/>
    <lineage>
        <taxon>Eukaryota</taxon>
        <taxon>Metazoa</taxon>
        <taxon>Ecdysozoa</taxon>
        <taxon>Nematoda</taxon>
        <taxon>Chromadorea</taxon>
        <taxon>Rhabditida</taxon>
        <taxon>Rhabditina</taxon>
        <taxon>Diplogasteromorpha</taxon>
        <taxon>Diplogasteroidea</taxon>
        <taxon>Neodiplogasteridae</taxon>
        <taxon>Pristionchus</taxon>
    </lineage>
</organism>
<keyword evidence="4 5" id="KW-0472">Membrane</keyword>